<reference evidence="9" key="1">
    <citation type="journal article" date="2017" name="Nat. Commun.">
        <title>The asparagus genome sheds light on the origin and evolution of a young Y chromosome.</title>
        <authorList>
            <person name="Harkess A."/>
            <person name="Zhou J."/>
            <person name="Xu C."/>
            <person name="Bowers J.E."/>
            <person name="Van der Hulst R."/>
            <person name="Ayyampalayam S."/>
            <person name="Mercati F."/>
            <person name="Riccardi P."/>
            <person name="McKain M.R."/>
            <person name="Kakrana A."/>
            <person name="Tang H."/>
            <person name="Ray J."/>
            <person name="Groenendijk J."/>
            <person name="Arikit S."/>
            <person name="Mathioni S.M."/>
            <person name="Nakano M."/>
            <person name="Shan H."/>
            <person name="Telgmann-Rauber A."/>
            <person name="Kanno A."/>
            <person name="Yue Z."/>
            <person name="Chen H."/>
            <person name="Li W."/>
            <person name="Chen Y."/>
            <person name="Xu X."/>
            <person name="Zhang Y."/>
            <person name="Luo S."/>
            <person name="Chen H."/>
            <person name="Gao J."/>
            <person name="Mao Z."/>
            <person name="Pires J.C."/>
            <person name="Luo M."/>
            <person name="Kudrna D."/>
            <person name="Wing R.A."/>
            <person name="Meyers B.C."/>
            <person name="Yi K."/>
            <person name="Kong H."/>
            <person name="Lavrijsen P."/>
            <person name="Sunseri F."/>
            <person name="Falavigna A."/>
            <person name="Ye Y."/>
            <person name="Leebens-Mack J.H."/>
            <person name="Chen G."/>
        </authorList>
    </citation>
    <scope>NUCLEOTIDE SEQUENCE [LARGE SCALE GENOMIC DNA]</scope>
    <source>
        <strain evidence="9">cv. DH0086</strain>
    </source>
</reference>
<keyword evidence="1" id="KW-0813">Transport</keyword>
<dbReference type="SUPFAM" id="SSF52833">
    <property type="entry name" value="Thioredoxin-like"/>
    <property type="match status" value="1"/>
</dbReference>
<dbReference type="PRINTS" id="PR00421">
    <property type="entry name" value="THIOREDOXIN"/>
</dbReference>
<dbReference type="Proteomes" id="UP000243459">
    <property type="component" value="Chromosome 4"/>
</dbReference>
<evidence type="ECO:0000259" key="7">
    <source>
        <dbReference type="PROSITE" id="PS51352"/>
    </source>
</evidence>
<proteinExistence type="inferred from homology"/>
<evidence type="ECO:0000256" key="3">
    <source>
        <dbReference type="ARBA" id="ARBA00022982"/>
    </source>
</evidence>
<dbReference type="PANTHER" id="PTHR45663">
    <property type="entry name" value="GEO12009P1"/>
    <property type="match status" value="1"/>
</dbReference>
<dbReference type="GO" id="GO:0015035">
    <property type="term" value="F:protein-disulfide reductase activity"/>
    <property type="evidence" value="ECO:0007669"/>
    <property type="project" value="InterPro"/>
</dbReference>
<evidence type="ECO:0000313" key="9">
    <source>
        <dbReference type="Proteomes" id="UP000243459"/>
    </source>
</evidence>
<gene>
    <name evidence="8" type="ORF">A4U43_C04F29130</name>
</gene>
<dbReference type="InterPro" id="IPR005746">
    <property type="entry name" value="Thioredoxin"/>
</dbReference>
<keyword evidence="2" id="KW-0809">Transit peptide</keyword>
<dbReference type="NCBIfam" id="TIGR01068">
    <property type="entry name" value="thioredoxin"/>
    <property type="match status" value="1"/>
</dbReference>
<dbReference type="Gramene" id="ONK73264">
    <property type="protein sequence ID" value="ONK73264"/>
    <property type="gene ID" value="A4U43_C04F29130"/>
</dbReference>
<dbReference type="AlphaFoldDB" id="A0A5P1F563"/>
<keyword evidence="5" id="KW-0676">Redox-active center</keyword>
<feature type="domain" description="Thioredoxin" evidence="7">
    <location>
        <begin position="20"/>
        <end position="135"/>
    </location>
</feature>
<dbReference type="PROSITE" id="PS51352">
    <property type="entry name" value="THIOREDOXIN_2"/>
    <property type="match status" value="1"/>
</dbReference>
<evidence type="ECO:0000256" key="4">
    <source>
        <dbReference type="ARBA" id="ARBA00023157"/>
    </source>
</evidence>
<dbReference type="FunFam" id="3.40.30.10:FF:000001">
    <property type="entry name" value="Thioredoxin"/>
    <property type="match status" value="1"/>
</dbReference>
<evidence type="ECO:0000256" key="2">
    <source>
        <dbReference type="ARBA" id="ARBA00022946"/>
    </source>
</evidence>
<accession>A0A5P1F563</accession>
<keyword evidence="4" id="KW-1015">Disulfide bond</keyword>
<evidence type="ECO:0000256" key="5">
    <source>
        <dbReference type="ARBA" id="ARBA00023284"/>
    </source>
</evidence>
<dbReference type="EMBL" id="CM007384">
    <property type="protein sequence ID" value="ONK73264.1"/>
    <property type="molecule type" value="Genomic_DNA"/>
</dbReference>
<name>A0A5P1F563_ASPOF</name>
<dbReference type="OMA" id="NIVATRI"/>
<dbReference type="InterPro" id="IPR013766">
    <property type="entry name" value="Thioredoxin_domain"/>
</dbReference>
<evidence type="ECO:0000313" key="8">
    <source>
        <dbReference type="EMBL" id="ONK73264.1"/>
    </source>
</evidence>
<dbReference type="Gene3D" id="3.40.30.10">
    <property type="entry name" value="Glutaredoxin"/>
    <property type="match status" value="1"/>
</dbReference>
<protein>
    <recommendedName>
        <fullName evidence="7">Thioredoxin domain-containing protein</fullName>
    </recommendedName>
</protein>
<dbReference type="PANTHER" id="PTHR45663:SF42">
    <property type="entry name" value="THIOREDOXIN M5, CHLOROPLASTIC"/>
    <property type="match status" value="1"/>
</dbReference>
<dbReference type="Pfam" id="PF00085">
    <property type="entry name" value="Thioredoxin"/>
    <property type="match status" value="1"/>
</dbReference>
<dbReference type="CDD" id="cd02947">
    <property type="entry name" value="TRX_family"/>
    <property type="match status" value="1"/>
</dbReference>
<evidence type="ECO:0000256" key="6">
    <source>
        <dbReference type="ARBA" id="ARBA00038056"/>
    </source>
</evidence>
<comment type="similarity">
    <text evidence="6">Belongs to the thioredoxin family. Plant M-type subfamily.</text>
</comment>
<keyword evidence="3" id="KW-0249">Electron transport</keyword>
<organism evidence="8 9">
    <name type="scientific">Asparagus officinalis</name>
    <name type="common">Garden asparagus</name>
    <dbReference type="NCBI Taxonomy" id="4686"/>
    <lineage>
        <taxon>Eukaryota</taxon>
        <taxon>Viridiplantae</taxon>
        <taxon>Streptophyta</taxon>
        <taxon>Embryophyta</taxon>
        <taxon>Tracheophyta</taxon>
        <taxon>Spermatophyta</taxon>
        <taxon>Magnoliopsida</taxon>
        <taxon>Liliopsida</taxon>
        <taxon>Asparagales</taxon>
        <taxon>Asparagaceae</taxon>
        <taxon>Asparagoideae</taxon>
        <taxon>Asparagus</taxon>
    </lineage>
</organism>
<dbReference type="GO" id="GO:0005737">
    <property type="term" value="C:cytoplasm"/>
    <property type="evidence" value="ECO:0007669"/>
    <property type="project" value="TreeGrafter"/>
</dbReference>
<evidence type="ECO:0000256" key="1">
    <source>
        <dbReference type="ARBA" id="ARBA00022448"/>
    </source>
</evidence>
<dbReference type="InterPro" id="IPR036249">
    <property type="entry name" value="Thioredoxin-like_sf"/>
</dbReference>
<sequence>MWVFSKHPKLTSFKCQRLNKLKITKLASTVLEVTDNSWGELILDSKLPVALVEFWAPSCGPCKMMAPVMDELAKEYAGRVACFKINTDDSLSMASQYGVRSIPTVLLFKNGEQKESITGAVKKSALSATIEKHLDT</sequence>
<keyword evidence="9" id="KW-1185">Reference proteome</keyword>